<dbReference type="EMBL" id="NMPR01000188">
    <property type="protein sequence ID" value="KAA8628371.1"/>
    <property type="molecule type" value="Genomic_DNA"/>
</dbReference>
<evidence type="ECO:0000256" key="1">
    <source>
        <dbReference type="SAM" id="MobiDB-lite"/>
    </source>
</evidence>
<dbReference type="Proteomes" id="UP000433876">
    <property type="component" value="Unassembled WGS sequence"/>
</dbReference>
<feature type="compositionally biased region" description="Polar residues" evidence="1">
    <location>
        <begin position="233"/>
        <end position="249"/>
    </location>
</feature>
<dbReference type="VEuPathDB" id="FungiDB:SMAC_03775"/>
<keyword evidence="2" id="KW-1133">Transmembrane helix</keyword>
<reference evidence="3 4" key="1">
    <citation type="submission" date="2017-07" db="EMBL/GenBank/DDBJ databases">
        <title>Genome sequence of the Sordaria macrospora wild type strain R19027.</title>
        <authorList>
            <person name="Nowrousian M."/>
            <person name="Teichert I."/>
            <person name="Kueck U."/>
        </authorList>
    </citation>
    <scope>NUCLEOTIDE SEQUENCE [LARGE SCALE GENOMIC DNA]</scope>
    <source>
        <strain evidence="3 4">R19027</strain>
        <tissue evidence="3">Mycelium</tissue>
    </source>
</reference>
<keyword evidence="2" id="KW-0812">Transmembrane</keyword>
<dbReference type="AlphaFoldDB" id="A0A8S8ZHZ8"/>
<name>A0A8S8ZHZ8_SORMA</name>
<organism evidence="3 4">
    <name type="scientific">Sordaria macrospora</name>
    <dbReference type="NCBI Taxonomy" id="5147"/>
    <lineage>
        <taxon>Eukaryota</taxon>
        <taxon>Fungi</taxon>
        <taxon>Dikarya</taxon>
        <taxon>Ascomycota</taxon>
        <taxon>Pezizomycotina</taxon>
        <taxon>Sordariomycetes</taxon>
        <taxon>Sordariomycetidae</taxon>
        <taxon>Sordariales</taxon>
        <taxon>Sordariaceae</taxon>
        <taxon>Sordaria</taxon>
    </lineage>
</organism>
<feature type="compositionally biased region" description="Basic and acidic residues" evidence="1">
    <location>
        <begin position="294"/>
        <end position="305"/>
    </location>
</feature>
<comment type="caution">
    <text evidence="3">The sequence shown here is derived from an EMBL/GenBank/DDBJ whole genome shotgun (WGS) entry which is preliminary data.</text>
</comment>
<feature type="compositionally biased region" description="Basic and acidic residues" evidence="1">
    <location>
        <begin position="315"/>
        <end position="343"/>
    </location>
</feature>
<sequence length="442" mass="47359">MSSAPPTALGATATVEQPSAVVASSPDITVAATHEPGASLLTEACATPEYTLLKLESSAVYAPFVGCVNTKQDCCPSQPQTSVAIGFNDVYPKGPNPEQAVLERCPADYYSISARCCPNGYTLWTTDLGGQTPCFSVLQAAMTPPPITNTASSNEAKPTVVVSDVVYAIGYPVQESINSFPAEAIAGTVATVLGLLVIAGLALFLHKRKQKREFLTLGNELNDLYGSKPVSVPANTSRPGVQASGSSSFQDDRTIVEDGAYSRKSKESNRSQPQRSPFDGHQFVVPPVNLPEQDALKKTSTHEQQPKQQGSSPEFKLRVQEPDQQATKHEQGHSHMNASEHDLPTPSPFELDKPQLPALSQQEALNADDIVNTSNSADDTFTSTHNSYHSGFLQSPTVETARPERLSRIYGKAQQISIKRKAPSNTDDLKDDSKSSSGEEGK</sequence>
<feature type="compositionally biased region" description="Basic and acidic residues" evidence="1">
    <location>
        <begin position="250"/>
        <end position="269"/>
    </location>
</feature>
<gene>
    <name evidence="3" type="ORF">SMACR_03775</name>
</gene>
<proteinExistence type="predicted"/>
<evidence type="ECO:0000313" key="4">
    <source>
        <dbReference type="Proteomes" id="UP000433876"/>
    </source>
</evidence>
<feature type="transmembrane region" description="Helical" evidence="2">
    <location>
        <begin position="184"/>
        <end position="205"/>
    </location>
</feature>
<evidence type="ECO:0000313" key="3">
    <source>
        <dbReference type="EMBL" id="KAA8628371.1"/>
    </source>
</evidence>
<keyword evidence="2" id="KW-0472">Membrane</keyword>
<evidence type="ECO:0000256" key="2">
    <source>
        <dbReference type="SAM" id="Phobius"/>
    </source>
</evidence>
<protein>
    <submittedName>
        <fullName evidence="3">Uncharacterized protein</fullName>
    </submittedName>
</protein>
<feature type="region of interest" description="Disordered" evidence="1">
    <location>
        <begin position="226"/>
        <end position="442"/>
    </location>
</feature>
<feature type="compositionally biased region" description="Basic and acidic residues" evidence="1">
    <location>
        <begin position="427"/>
        <end position="442"/>
    </location>
</feature>
<accession>A0A8S8ZHZ8</accession>
<feature type="compositionally biased region" description="Polar residues" evidence="1">
    <location>
        <begin position="371"/>
        <end position="398"/>
    </location>
</feature>